<evidence type="ECO:0000313" key="9">
    <source>
        <dbReference type="EMBL" id="EAW13634.1"/>
    </source>
</evidence>
<feature type="transmembrane region" description="Helical" evidence="7">
    <location>
        <begin position="86"/>
        <end position="105"/>
    </location>
</feature>
<evidence type="ECO:0000256" key="6">
    <source>
        <dbReference type="SAM" id="MobiDB-lite"/>
    </source>
</evidence>
<organism evidence="9 10">
    <name type="scientific">Aspergillus clavatus (strain ATCC 1007 / CBS 513.65 / DSM 816 / NCTC 3887 / NRRL 1 / QM 1276 / 107)</name>
    <dbReference type="NCBI Taxonomy" id="344612"/>
    <lineage>
        <taxon>Eukaryota</taxon>
        <taxon>Fungi</taxon>
        <taxon>Dikarya</taxon>
        <taxon>Ascomycota</taxon>
        <taxon>Pezizomycotina</taxon>
        <taxon>Eurotiomycetes</taxon>
        <taxon>Eurotiomycetidae</taxon>
        <taxon>Eurotiales</taxon>
        <taxon>Aspergillaceae</taxon>
        <taxon>Aspergillus</taxon>
        <taxon>Aspergillus subgen. Fumigati</taxon>
    </lineage>
</organism>
<evidence type="ECO:0000256" key="5">
    <source>
        <dbReference type="ARBA" id="ARBA00023136"/>
    </source>
</evidence>
<dbReference type="Pfam" id="PF01490">
    <property type="entry name" value="Aa_trans"/>
    <property type="match status" value="1"/>
</dbReference>
<feature type="transmembrane region" description="Helical" evidence="7">
    <location>
        <begin position="56"/>
        <end position="80"/>
    </location>
</feature>
<dbReference type="OrthoDB" id="294730at2759"/>
<dbReference type="PANTHER" id="PTHR22950">
    <property type="entry name" value="AMINO ACID TRANSPORTER"/>
    <property type="match status" value="1"/>
</dbReference>
<feature type="transmembrane region" description="Helical" evidence="7">
    <location>
        <begin position="310"/>
        <end position="331"/>
    </location>
</feature>
<feature type="transmembrane region" description="Helical" evidence="7">
    <location>
        <begin position="416"/>
        <end position="439"/>
    </location>
</feature>
<name>A1C8J7_ASPCL</name>
<keyword evidence="10" id="KW-1185">Reference proteome</keyword>
<dbReference type="RefSeq" id="XP_001275060.1">
    <property type="nucleotide sequence ID" value="XM_001275059.1"/>
</dbReference>
<evidence type="ECO:0000256" key="7">
    <source>
        <dbReference type="SAM" id="Phobius"/>
    </source>
</evidence>
<evidence type="ECO:0000313" key="10">
    <source>
        <dbReference type="Proteomes" id="UP000006701"/>
    </source>
</evidence>
<dbReference type="eggNOG" id="KOG1303">
    <property type="taxonomic scope" value="Eukaryota"/>
</dbReference>
<dbReference type="GO" id="GO:0015179">
    <property type="term" value="F:L-amino acid transmembrane transporter activity"/>
    <property type="evidence" value="ECO:0007669"/>
    <property type="project" value="TreeGrafter"/>
</dbReference>
<proteinExistence type="inferred from homology"/>
<dbReference type="KEGG" id="act:ACLA_043530"/>
<evidence type="ECO:0000259" key="8">
    <source>
        <dbReference type="Pfam" id="PF01490"/>
    </source>
</evidence>
<accession>A1C8J7</accession>
<gene>
    <name evidence="9" type="ORF">ACLA_043530</name>
</gene>
<dbReference type="PANTHER" id="PTHR22950:SF668">
    <property type="entry name" value="AMINO ACID TRANSPORTER (EUROFUNG)"/>
    <property type="match status" value="1"/>
</dbReference>
<sequence>MEAANMSPPAYRNEKIEESKNGAADPYYEDEAQLKTGEVADAFGNEECAEIKYKTLSWLTCGLLMICESVSLGVLSLPAAMATLGFVPAIILIVGLGLLATYTGYNIGLFRERYPHIQNLGDAGEILLGPFGRELFGIGQFLFFIFVMGSHLLTFRVMMNTVTEHGTCSIVFSVVGMVLSMVLSLPRTMKGLTWISLASFLSIFAAVLITMISVGVQEYPNRIIEATVQNDLYHAFQAVSNIVFAYCAHVAFFGLIAEMENPKDFKKSLFMLQTFEICLYVTAAVVVYYFVGKDVASPALISAGPVMKKVAFGIAIPTIIGAGVVNGHVGLKYIYFRLCHKSDLIHSNSWKSVTIWIVLGVSCWLVAWIIAEAIPVFSNLNGLISALFASWFSYGLSGIYWLHMNYGQWWAGPKKIFLTILNISITLFGLVLCVLGLYASGTAIHNDSGSSSFSCANTDA</sequence>
<feature type="region of interest" description="Disordered" evidence="6">
    <location>
        <begin position="1"/>
        <end position="22"/>
    </location>
</feature>
<comment type="subcellular location">
    <subcellularLocation>
        <location evidence="1">Membrane</location>
        <topology evidence="1">Multi-pass membrane protein</topology>
    </subcellularLocation>
</comment>
<feature type="transmembrane region" description="Helical" evidence="7">
    <location>
        <begin position="352"/>
        <end position="371"/>
    </location>
</feature>
<dbReference type="GeneID" id="4707350"/>
<feature type="transmembrane region" description="Helical" evidence="7">
    <location>
        <begin position="135"/>
        <end position="154"/>
    </location>
</feature>
<comment type="similarity">
    <text evidence="2">Belongs to the amino acid/polyamine transporter 2 family.</text>
</comment>
<feature type="transmembrane region" description="Helical" evidence="7">
    <location>
        <begin position="166"/>
        <end position="185"/>
    </location>
</feature>
<dbReference type="HOGENOM" id="CLU_027816_4_2_1"/>
<dbReference type="EMBL" id="DS027046">
    <property type="protein sequence ID" value="EAW13634.1"/>
    <property type="molecule type" value="Genomic_DNA"/>
</dbReference>
<evidence type="ECO:0000256" key="3">
    <source>
        <dbReference type="ARBA" id="ARBA00022692"/>
    </source>
</evidence>
<keyword evidence="4 7" id="KW-1133">Transmembrane helix</keyword>
<reference evidence="9 10" key="1">
    <citation type="journal article" date="2008" name="PLoS Genet.">
        <title>Genomic islands in the pathogenic filamentous fungus Aspergillus fumigatus.</title>
        <authorList>
            <person name="Fedorova N.D."/>
            <person name="Khaldi N."/>
            <person name="Joardar V.S."/>
            <person name="Maiti R."/>
            <person name="Amedeo P."/>
            <person name="Anderson M.J."/>
            <person name="Crabtree J."/>
            <person name="Silva J.C."/>
            <person name="Badger J.H."/>
            <person name="Albarraq A."/>
            <person name="Angiuoli S."/>
            <person name="Bussey H."/>
            <person name="Bowyer P."/>
            <person name="Cotty P.J."/>
            <person name="Dyer P.S."/>
            <person name="Egan A."/>
            <person name="Galens K."/>
            <person name="Fraser-Liggett C.M."/>
            <person name="Haas B.J."/>
            <person name="Inman J.M."/>
            <person name="Kent R."/>
            <person name="Lemieux S."/>
            <person name="Malavazi I."/>
            <person name="Orvis J."/>
            <person name="Roemer T."/>
            <person name="Ronning C.M."/>
            <person name="Sundaram J.P."/>
            <person name="Sutton G."/>
            <person name="Turner G."/>
            <person name="Venter J.C."/>
            <person name="White O.R."/>
            <person name="Whitty B.R."/>
            <person name="Youngman P."/>
            <person name="Wolfe K.H."/>
            <person name="Goldman G.H."/>
            <person name="Wortman J.R."/>
            <person name="Jiang B."/>
            <person name="Denning D.W."/>
            <person name="Nierman W.C."/>
        </authorList>
    </citation>
    <scope>NUCLEOTIDE SEQUENCE [LARGE SCALE GENOMIC DNA]</scope>
    <source>
        <strain evidence="10">ATCC 1007 / CBS 513.65 / DSM 816 / NCTC 3887 / NRRL 1</strain>
    </source>
</reference>
<evidence type="ECO:0000256" key="4">
    <source>
        <dbReference type="ARBA" id="ARBA00022989"/>
    </source>
</evidence>
<dbReference type="InterPro" id="IPR013057">
    <property type="entry name" value="AA_transpt_TM"/>
</dbReference>
<feature type="transmembrane region" description="Helical" evidence="7">
    <location>
        <begin position="235"/>
        <end position="257"/>
    </location>
</feature>
<dbReference type="VEuPathDB" id="FungiDB:ACLA_043530"/>
<feature type="transmembrane region" description="Helical" evidence="7">
    <location>
        <begin position="383"/>
        <end position="404"/>
    </location>
</feature>
<feature type="transmembrane region" description="Helical" evidence="7">
    <location>
        <begin position="269"/>
        <end position="290"/>
    </location>
</feature>
<dbReference type="AlphaFoldDB" id="A1C8J7"/>
<evidence type="ECO:0000256" key="2">
    <source>
        <dbReference type="ARBA" id="ARBA00008066"/>
    </source>
</evidence>
<feature type="transmembrane region" description="Helical" evidence="7">
    <location>
        <begin position="192"/>
        <end position="215"/>
    </location>
</feature>
<dbReference type="Gene3D" id="1.20.1740.10">
    <property type="entry name" value="Amino acid/polyamine transporter I"/>
    <property type="match status" value="1"/>
</dbReference>
<keyword evidence="3 7" id="KW-0812">Transmembrane</keyword>
<keyword evidence="5 7" id="KW-0472">Membrane</keyword>
<evidence type="ECO:0000256" key="1">
    <source>
        <dbReference type="ARBA" id="ARBA00004141"/>
    </source>
</evidence>
<dbReference type="OMA" id="TCWVVAW"/>
<feature type="domain" description="Amino acid transporter transmembrane" evidence="8">
    <location>
        <begin position="55"/>
        <end position="439"/>
    </location>
</feature>
<dbReference type="Proteomes" id="UP000006701">
    <property type="component" value="Unassembled WGS sequence"/>
</dbReference>
<dbReference type="GO" id="GO:0016020">
    <property type="term" value="C:membrane"/>
    <property type="evidence" value="ECO:0007669"/>
    <property type="project" value="UniProtKB-SubCell"/>
</dbReference>
<dbReference type="FunFam" id="1.20.1740.10:FF:000039">
    <property type="entry name" value="Neutral amino acid transporter (Eurofung)"/>
    <property type="match status" value="1"/>
</dbReference>
<protein>
    <submittedName>
        <fullName evidence="9">Neutral amino acid permease</fullName>
    </submittedName>
</protein>
<dbReference type="STRING" id="344612.A1C8J7"/>